<reference evidence="1" key="1">
    <citation type="journal article" date="2023" name="Mol. Phylogenet. Evol.">
        <title>Genome-scale phylogeny and comparative genomics of the fungal order Sordariales.</title>
        <authorList>
            <person name="Hensen N."/>
            <person name="Bonometti L."/>
            <person name="Westerberg I."/>
            <person name="Brannstrom I.O."/>
            <person name="Guillou S."/>
            <person name="Cros-Aarteil S."/>
            <person name="Calhoun S."/>
            <person name="Haridas S."/>
            <person name="Kuo A."/>
            <person name="Mondo S."/>
            <person name="Pangilinan J."/>
            <person name="Riley R."/>
            <person name="LaButti K."/>
            <person name="Andreopoulos B."/>
            <person name="Lipzen A."/>
            <person name="Chen C."/>
            <person name="Yan M."/>
            <person name="Daum C."/>
            <person name="Ng V."/>
            <person name="Clum A."/>
            <person name="Steindorff A."/>
            <person name="Ohm R.A."/>
            <person name="Martin F."/>
            <person name="Silar P."/>
            <person name="Natvig D.O."/>
            <person name="Lalanne C."/>
            <person name="Gautier V."/>
            <person name="Ament-Velasquez S.L."/>
            <person name="Kruys A."/>
            <person name="Hutchinson M.I."/>
            <person name="Powell A.J."/>
            <person name="Barry K."/>
            <person name="Miller A.N."/>
            <person name="Grigoriev I.V."/>
            <person name="Debuchy R."/>
            <person name="Gladieux P."/>
            <person name="Hiltunen Thoren M."/>
            <person name="Johannesson H."/>
        </authorList>
    </citation>
    <scope>NUCLEOTIDE SEQUENCE</scope>
    <source>
        <strain evidence="1">CBS 757.83</strain>
    </source>
</reference>
<accession>A0AAN6Q976</accession>
<evidence type="ECO:0000313" key="2">
    <source>
        <dbReference type="Proteomes" id="UP001305647"/>
    </source>
</evidence>
<dbReference type="AlphaFoldDB" id="A0AAN6Q976"/>
<reference evidence="1" key="2">
    <citation type="submission" date="2023-05" db="EMBL/GenBank/DDBJ databases">
        <authorList>
            <consortium name="Lawrence Berkeley National Laboratory"/>
            <person name="Steindorff A."/>
            <person name="Hensen N."/>
            <person name="Bonometti L."/>
            <person name="Westerberg I."/>
            <person name="Brannstrom I.O."/>
            <person name="Guillou S."/>
            <person name="Cros-Aarteil S."/>
            <person name="Calhoun S."/>
            <person name="Haridas S."/>
            <person name="Kuo A."/>
            <person name="Mondo S."/>
            <person name="Pangilinan J."/>
            <person name="Riley R."/>
            <person name="Labutti K."/>
            <person name="Andreopoulos B."/>
            <person name="Lipzen A."/>
            <person name="Chen C."/>
            <person name="Yanf M."/>
            <person name="Daum C."/>
            <person name="Ng V."/>
            <person name="Clum A."/>
            <person name="Ohm R."/>
            <person name="Martin F."/>
            <person name="Silar P."/>
            <person name="Natvig D."/>
            <person name="Lalanne C."/>
            <person name="Gautier V."/>
            <person name="Ament-Velasquez S.L."/>
            <person name="Kruys A."/>
            <person name="Hutchinson M.I."/>
            <person name="Powell A.J."/>
            <person name="Barry K."/>
            <person name="Miller A.N."/>
            <person name="Grigoriev I.V."/>
            <person name="Debuchy R."/>
            <person name="Gladieux P."/>
            <person name="Thoren M.H."/>
            <person name="Johannesson H."/>
        </authorList>
    </citation>
    <scope>NUCLEOTIDE SEQUENCE</scope>
    <source>
        <strain evidence="1">CBS 757.83</strain>
    </source>
</reference>
<dbReference type="EMBL" id="MU863625">
    <property type="protein sequence ID" value="KAK4105261.1"/>
    <property type="molecule type" value="Genomic_DNA"/>
</dbReference>
<organism evidence="1 2">
    <name type="scientific">Parathielavia hyrcaniae</name>
    <dbReference type="NCBI Taxonomy" id="113614"/>
    <lineage>
        <taxon>Eukaryota</taxon>
        <taxon>Fungi</taxon>
        <taxon>Dikarya</taxon>
        <taxon>Ascomycota</taxon>
        <taxon>Pezizomycotina</taxon>
        <taxon>Sordariomycetes</taxon>
        <taxon>Sordariomycetidae</taxon>
        <taxon>Sordariales</taxon>
        <taxon>Chaetomiaceae</taxon>
        <taxon>Parathielavia</taxon>
    </lineage>
</organism>
<name>A0AAN6Q976_9PEZI</name>
<proteinExistence type="predicted"/>
<sequence length="258" mass="28618">MLGLGASHLDIYLGNYSSHALSHRVKAIQGLHQALSTPPSSTAEGDARFAAIFALAFQASCMPHGMCEFLSMVKGCHLIANSSTLYFQDSLFWDFTQEGYGHSVRRAIGTGPILLDPDQEALLDSFLESLRALAPLCTSPLEIRFMASTERVVKMAQVEAAEAFAQLAAHYALINHSTSEEFAPFIDPKHYPAQLLLIHFILVEFAIGSIALGDVGRRFGFREKSCIAWMEHLDATLPDEYKRYAEWPRNYARTHLAP</sequence>
<gene>
    <name evidence="1" type="ORF">N658DRAFT_512750</name>
</gene>
<protein>
    <submittedName>
        <fullName evidence="1">Uncharacterized protein</fullName>
    </submittedName>
</protein>
<evidence type="ECO:0000313" key="1">
    <source>
        <dbReference type="EMBL" id="KAK4105261.1"/>
    </source>
</evidence>
<dbReference type="Proteomes" id="UP001305647">
    <property type="component" value="Unassembled WGS sequence"/>
</dbReference>
<comment type="caution">
    <text evidence="1">The sequence shown here is derived from an EMBL/GenBank/DDBJ whole genome shotgun (WGS) entry which is preliminary data.</text>
</comment>
<keyword evidence="2" id="KW-1185">Reference proteome</keyword>